<evidence type="ECO:0000313" key="7">
    <source>
        <dbReference type="EMBL" id="GKT35080.1"/>
    </source>
</evidence>
<dbReference type="Proteomes" id="UP001057375">
    <property type="component" value="Unassembled WGS sequence"/>
</dbReference>
<feature type="domain" description="AMP-dependent synthetase/ligase" evidence="5">
    <location>
        <begin position="102"/>
        <end position="479"/>
    </location>
</feature>
<evidence type="ECO:0000256" key="3">
    <source>
        <dbReference type="ARBA" id="ARBA00022741"/>
    </source>
</evidence>
<dbReference type="InterPro" id="IPR042099">
    <property type="entry name" value="ANL_N_sf"/>
</dbReference>
<gene>
    <name evidence="7" type="ORF">ADUPG1_008312</name>
</gene>
<evidence type="ECO:0000313" key="8">
    <source>
        <dbReference type="Proteomes" id="UP001057375"/>
    </source>
</evidence>
<dbReference type="PANTHER" id="PTHR24095">
    <property type="entry name" value="ACETYL-COENZYME A SYNTHETASE"/>
    <property type="match status" value="1"/>
</dbReference>
<dbReference type="EC" id="6.2.1.1" evidence="1"/>
<feature type="domain" description="AMP-binding enzyme C-terminal" evidence="6">
    <location>
        <begin position="639"/>
        <end position="723"/>
    </location>
</feature>
<evidence type="ECO:0000256" key="2">
    <source>
        <dbReference type="ARBA" id="ARBA00022598"/>
    </source>
</evidence>
<evidence type="ECO:0000256" key="1">
    <source>
        <dbReference type="ARBA" id="ARBA00013275"/>
    </source>
</evidence>
<evidence type="ECO:0000256" key="4">
    <source>
        <dbReference type="ARBA" id="ARBA00022840"/>
    </source>
</evidence>
<dbReference type="InterPro" id="IPR025110">
    <property type="entry name" value="AMP-bd_C"/>
</dbReference>
<dbReference type="InterPro" id="IPR020845">
    <property type="entry name" value="AMP-binding_CS"/>
</dbReference>
<dbReference type="EMBL" id="BQXS01010918">
    <property type="protein sequence ID" value="GKT35080.1"/>
    <property type="molecule type" value="Genomic_DNA"/>
</dbReference>
<keyword evidence="3" id="KW-0547">Nucleotide-binding</keyword>
<reference evidence="7" key="1">
    <citation type="submission" date="2022-03" db="EMBL/GenBank/DDBJ databases">
        <title>Draft genome sequence of Aduncisulcus paluster, a free-living microaerophilic Fornicata.</title>
        <authorList>
            <person name="Yuyama I."/>
            <person name="Kume K."/>
            <person name="Tamura T."/>
            <person name="Inagaki Y."/>
            <person name="Hashimoto T."/>
        </authorList>
    </citation>
    <scope>NUCLEOTIDE SEQUENCE</scope>
    <source>
        <strain evidence="7">NY0171</strain>
    </source>
</reference>
<evidence type="ECO:0000259" key="6">
    <source>
        <dbReference type="Pfam" id="PF13193"/>
    </source>
</evidence>
<accession>A0ABQ5KVM0</accession>
<dbReference type="Gene3D" id="3.30.300.30">
    <property type="match status" value="2"/>
</dbReference>
<keyword evidence="4" id="KW-0067">ATP-binding</keyword>
<proteinExistence type="predicted"/>
<dbReference type="Pfam" id="PF00501">
    <property type="entry name" value="AMP-binding"/>
    <property type="match status" value="1"/>
</dbReference>
<dbReference type="PANTHER" id="PTHR24095:SF14">
    <property type="entry name" value="ACETYL-COENZYME A SYNTHETASE 1"/>
    <property type="match status" value="1"/>
</dbReference>
<keyword evidence="8" id="KW-1185">Reference proteome</keyword>
<dbReference type="PROSITE" id="PS00455">
    <property type="entry name" value="AMP_BINDING"/>
    <property type="match status" value="1"/>
</dbReference>
<sequence>MTKNPPSFALELPSKMRYKDFDCDPSLPLNYTGPEFIELLRKSWFDSDKYFLDETAKYFKWLKIDPDAKINACDLSKGIVSWFKGYYTNYCWNALDRHIENGFGDDCALIWEGNEPEDVRKFSYNEMFAHVCQYANLLKKLGVKKGDRVAIYMPMVPEMVMAILACTRIGAIFVNIFSALSAEALQTRIFESESCILITCDEVISGIKHDPTKEKVNIALTTCPSIKHTIVHHLTGIDIESHPTDLSYEEEITKMSPECDYQLVESNDTVFIIYSSGSTGKPKGIMHSMGYPMVAAMGPDYFENLRPGMVTWCSGNPAWIGGLAHAVLGPFLLRVTTFMYAGDFFYPDPSRVFKLIDRHRISMYMTQPTMFRILRAMGDKYVTSSARTSLHTIVTAGEVCSPDLWEYIHKTVCMNGQIQLVHIYGQSEGSCLTHHREISGCKPGGGYVSQPPCLPALMDDAGKEIEGTGEGVLVFQRPWYGLSTGFYKNMEEFKKTYFDPYPGYVCTGDVARRDEDGLYTVIGRVDDVIKTGYAHRIGTGEVESCISMHPAVAEVAAVGCPHPIMGRGLYLFVRLFPQVSAKVTPAMLEKFKKTYFDPYPGYVCTGDVARRDEDGLYTVIGRVDDVIKTGYAHRIGTGEVESCISMHPAVAEVAAVGCPHPIMGRGLYLFVRLFPQVSAKVTPAMLEKFKKDFYGMLVKKIGELAKPSLIQWVDALPKTLSGKMMRRILRAIADGKPKEQWGDMSGVANPEVLDVINKGRLEVTIEEDEEEDEED</sequence>
<dbReference type="Pfam" id="PF13193">
    <property type="entry name" value="AMP-binding_C"/>
    <property type="match status" value="2"/>
</dbReference>
<dbReference type="Gene3D" id="3.40.50.12780">
    <property type="entry name" value="N-terminal domain of ligase-like"/>
    <property type="match status" value="1"/>
</dbReference>
<keyword evidence="2" id="KW-0436">Ligase</keyword>
<dbReference type="InterPro" id="IPR000873">
    <property type="entry name" value="AMP-dep_synth/lig_dom"/>
</dbReference>
<dbReference type="InterPro" id="IPR045851">
    <property type="entry name" value="AMP-bd_C_sf"/>
</dbReference>
<organism evidence="7 8">
    <name type="scientific">Aduncisulcus paluster</name>
    <dbReference type="NCBI Taxonomy" id="2918883"/>
    <lineage>
        <taxon>Eukaryota</taxon>
        <taxon>Metamonada</taxon>
        <taxon>Carpediemonas-like organisms</taxon>
        <taxon>Aduncisulcus</taxon>
    </lineage>
</organism>
<name>A0ABQ5KVM0_9EUKA</name>
<comment type="caution">
    <text evidence="7">The sequence shown here is derived from an EMBL/GenBank/DDBJ whole genome shotgun (WGS) entry which is preliminary data.</text>
</comment>
<protein>
    <recommendedName>
        <fullName evidence="1">acetate--CoA ligase</fullName>
        <ecNumber evidence="1">6.2.1.1</ecNumber>
    </recommendedName>
</protein>
<feature type="domain" description="AMP-binding enzyme C-terminal" evidence="6">
    <location>
        <begin position="541"/>
        <end position="591"/>
    </location>
</feature>
<evidence type="ECO:0000259" key="5">
    <source>
        <dbReference type="Pfam" id="PF00501"/>
    </source>
</evidence>
<dbReference type="SUPFAM" id="SSF56801">
    <property type="entry name" value="Acetyl-CoA synthetase-like"/>
    <property type="match status" value="2"/>
</dbReference>